<organism evidence="2 3">
    <name type="scientific">Glarea lozoyensis (strain ATCC 20868 / MF5171)</name>
    <dbReference type="NCBI Taxonomy" id="1116229"/>
    <lineage>
        <taxon>Eukaryota</taxon>
        <taxon>Fungi</taxon>
        <taxon>Dikarya</taxon>
        <taxon>Ascomycota</taxon>
        <taxon>Pezizomycotina</taxon>
        <taxon>Leotiomycetes</taxon>
        <taxon>Helotiales</taxon>
        <taxon>Helotiaceae</taxon>
        <taxon>Glarea</taxon>
    </lineage>
</organism>
<name>S3DWU8_GLAL2</name>
<sequence>MVPSCIATGSSTQVSSSGPTDLVNSPSFGFESLPAEIQCEILQHTTDPKCLFSLITASPRFFQVFKQFRTRIISEMARNYISYELLPLALEVHERGKVRGENLDCNQVEETLNNFPDDLPLPVEHFSLQTSIALLRFHRLVEKFMGEFVAERLEIIEEYLRPDTSSSTTPVTYSLTDPERARLSRAFYNLELYGLLFPSSRPAPILMDLEAQAANFLGKMTAGQREAVLCLRIFFLERLRMFVNQFEDDFMEEYQTLEPHPFHQDPLSRWESNDWFFSHRMYPQGLDLWQEDCITRGLHMLSRMFSASNSEERREVAGNTDIPQMTMSRCLCILLAWKRAQTRNPEIDLTESEHAGEKNDTVILSWVKEARKRNGYYLDEQEIEGLRRWGYVIWDHRRLEDLGVLKRWYVEIANPIPPISMFETNFCFVWDSALNVARRCVQHLDRRNRNCVEFWARDLCKKWAEEGLIPEDWEDVPDGPWNICYLE</sequence>
<dbReference type="OrthoDB" id="5304511at2759"/>
<reference evidence="2 3" key="1">
    <citation type="journal article" date="2013" name="BMC Genomics">
        <title>Genomics-driven discovery of the pneumocandin biosynthetic gene cluster in the fungus Glarea lozoyensis.</title>
        <authorList>
            <person name="Chen L."/>
            <person name="Yue Q."/>
            <person name="Zhang X."/>
            <person name="Xiang M."/>
            <person name="Wang C."/>
            <person name="Li S."/>
            <person name="Che Y."/>
            <person name="Ortiz-Lopez F.J."/>
            <person name="Bills G.F."/>
            <person name="Liu X."/>
            <person name="An Z."/>
        </authorList>
    </citation>
    <scope>NUCLEOTIDE SEQUENCE [LARGE SCALE GENOMIC DNA]</scope>
    <source>
        <strain evidence="3">ATCC 20868 / MF5171</strain>
    </source>
</reference>
<dbReference type="Proteomes" id="UP000016922">
    <property type="component" value="Unassembled WGS sequence"/>
</dbReference>
<accession>S3DWU8</accession>
<evidence type="ECO:0008006" key="4">
    <source>
        <dbReference type="Google" id="ProtNLM"/>
    </source>
</evidence>
<dbReference type="HOGENOM" id="CLU_580097_0_0_1"/>
<evidence type="ECO:0000256" key="1">
    <source>
        <dbReference type="SAM" id="MobiDB-lite"/>
    </source>
</evidence>
<dbReference type="eggNOG" id="ENOG502TAQH">
    <property type="taxonomic scope" value="Eukaryota"/>
</dbReference>
<dbReference type="GeneID" id="19464813"/>
<proteinExistence type="predicted"/>
<dbReference type="AlphaFoldDB" id="S3DWU8"/>
<keyword evidence="3" id="KW-1185">Reference proteome</keyword>
<gene>
    <name evidence="2" type="ORF">GLAREA_05759</name>
</gene>
<feature type="region of interest" description="Disordered" evidence="1">
    <location>
        <begin position="1"/>
        <end position="20"/>
    </location>
</feature>
<dbReference type="RefSeq" id="XP_008077239.1">
    <property type="nucleotide sequence ID" value="XM_008079048.1"/>
</dbReference>
<protein>
    <recommendedName>
        <fullName evidence="4">F-box domain-containing protein</fullName>
    </recommendedName>
</protein>
<dbReference type="EMBL" id="KE145353">
    <property type="protein sequence ID" value="EPE36421.1"/>
    <property type="molecule type" value="Genomic_DNA"/>
</dbReference>
<evidence type="ECO:0000313" key="2">
    <source>
        <dbReference type="EMBL" id="EPE36421.1"/>
    </source>
</evidence>
<dbReference type="STRING" id="1116229.S3DWU8"/>
<evidence type="ECO:0000313" key="3">
    <source>
        <dbReference type="Proteomes" id="UP000016922"/>
    </source>
</evidence>
<feature type="compositionally biased region" description="Polar residues" evidence="1">
    <location>
        <begin position="7"/>
        <end position="20"/>
    </location>
</feature>
<dbReference type="KEGG" id="glz:GLAREA_05759"/>